<protein>
    <submittedName>
        <fullName evidence="3">RES domain-containing protein</fullName>
    </submittedName>
</protein>
<gene>
    <name evidence="3" type="ORF">DFR67_116110</name>
</gene>
<dbReference type="SMART" id="SM00953">
    <property type="entry name" value="RES"/>
    <property type="match status" value="1"/>
</dbReference>
<feature type="domain" description="RES" evidence="2">
    <location>
        <begin position="40"/>
        <end position="182"/>
    </location>
</feature>
<sequence length="213" mass="23106">MSTLPDPPAALPAPRTTTITTGTRLWRIHSTTRRPNTPNPTVQPSPRRGGRFDSLDGSYAYLYLGDTPNAAVAETLCRNLPVDQTPRLLPHSQIAGRSLTELEILTDLHVADLTGTGSARINAGSWLTHSDPSGYLTTRRWAAAILTAHPHLAGLQYRPRHNDNQTAWMLATPTADDHQALAATWTVELDTPQGRALLTPLLAEHNAALPLSP</sequence>
<dbReference type="RefSeq" id="WP_110471931.1">
    <property type="nucleotide sequence ID" value="NZ_QJSP01000016.1"/>
</dbReference>
<dbReference type="Pfam" id="PF08808">
    <property type="entry name" value="RES"/>
    <property type="match status" value="1"/>
</dbReference>
<evidence type="ECO:0000256" key="1">
    <source>
        <dbReference type="SAM" id="MobiDB-lite"/>
    </source>
</evidence>
<reference evidence="3 4" key="1">
    <citation type="submission" date="2018-06" db="EMBL/GenBank/DDBJ databases">
        <title>Genomic Encyclopedia of Type Strains, Phase IV (KMG-IV): sequencing the most valuable type-strain genomes for metagenomic binning, comparative biology and taxonomic classification.</title>
        <authorList>
            <person name="Goeker M."/>
        </authorList>
    </citation>
    <scope>NUCLEOTIDE SEQUENCE [LARGE SCALE GENOMIC DNA]</scope>
    <source>
        <strain evidence="3 4">DSM 45521</strain>
    </source>
</reference>
<accession>A0A318RG91</accession>
<name>A0A318RG91_WILLI</name>
<organism evidence="3 4">
    <name type="scientific">Williamsia limnetica</name>
    <dbReference type="NCBI Taxonomy" id="882452"/>
    <lineage>
        <taxon>Bacteria</taxon>
        <taxon>Bacillati</taxon>
        <taxon>Actinomycetota</taxon>
        <taxon>Actinomycetes</taxon>
        <taxon>Mycobacteriales</taxon>
        <taxon>Nocardiaceae</taxon>
        <taxon>Williamsia</taxon>
    </lineage>
</organism>
<feature type="region of interest" description="Disordered" evidence="1">
    <location>
        <begin position="29"/>
        <end position="50"/>
    </location>
</feature>
<dbReference type="EMBL" id="QJSP01000016">
    <property type="protein sequence ID" value="PYE13556.1"/>
    <property type="molecule type" value="Genomic_DNA"/>
</dbReference>
<dbReference type="AlphaFoldDB" id="A0A318RG91"/>
<comment type="caution">
    <text evidence="3">The sequence shown here is derived from an EMBL/GenBank/DDBJ whole genome shotgun (WGS) entry which is preliminary data.</text>
</comment>
<evidence type="ECO:0000259" key="2">
    <source>
        <dbReference type="SMART" id="SM00953"/>
    </source>
</evidence>
<evidence type="ECO:0000313" key="4">
    <source>
        <dbReference type="Proteomes" id="UP000247591"/>
    </source>
</evidence>
<evidence type="ECO:0000313" key="3">
    <source>
        <dbReference type="EMBL" id="PYE13556.1"/>
    </source>
</evidence>
<dbReference type="OrthoDB" id="4258344at2"/>
<proteinExistence type="predicted"/>
<dbReference type="Proteomes" id="UP000247591">
    <property type="component" value="Unassembled WGS sequence"/>
</dbReference>
<dbReference type="InterPro" id="IPR014914">
    <property type="entry name" value="RES_dom"/>
</dbReference>
<keyword evidence="4" id="KW-1185">Reference proteome</keyword>